<dbReference type="CDD" id="cd18787">
    <property type="entry name" value="SF2_C_DEAD"/>
    <property type="match status" value="1"/>
</dbReference>
<dbReference type="GO" id="GO:0003676">
    <property type="term" value="F:nucleic acid binding"/>
    <property type="evidence" value="ECO:0007669"/>
    <property type="project" value="InterPro"/>
</dbReference>
<keyword evidence="2" id="KW-0378">Hydrolase</keyword>
<dbReference type="VEuPathDB" id="PlasmoDB:PVLDE_0900570"/>
<dbReference type="Gene3D" id="3.40.50.300">
    <property type="entry name" value="P-loop containing nucleotide triphosphate hydrolases"/>
    <property type="match status" value="2"/>
</dbReference>
<feature type="compositionally biased region" description="Basic and acidic residues" evidence="6">
    <location>
        <begin position="985"/>
        <end position="994"/>
    </location>
</feature>
<dbReference type="GO" id="GO:0005524">
    <property type="term" value="F:ATP binding"/>
    <property type="evidence" value="ECO:0007669"/>
    <property type="project" value="UniProtKB-KW"/>
</dbReference>
<dbReference type="GO" id="GO:0016787">
    <property type="term" value="F:hydrolase activity"/>
    <property type="evidence" value="ECO:0007669"/>
    <property type="project" value="UniProtKB-KW"/>
</dbReference>
<sequence>MREKLVALWKQKVLLNHQAKLILYPKQSRYVRTHGKVHMTLNKDNKNDENLNKQNSMQNDEQLNKPGLKQNAQYEPNEDEKTIYKEMTKKLYKKYNYYEIGSNPNNIHQNCKENYAYINELNIHKMLLLGLKKLNITELNNMQINTFLTIQQGKDVLLNYPDGSGKTLAYILPIINNIYFIHDYLEKIILDSHEDGENSSITQNYKSNNKFNIYEEMGKYLLKYSYYKNNAIFEDNTIEVHKKMNRREDDNFNLLPTKFEKDIQNKNDNTYKHSQLRGRHSKKINLKQNESTSNQIDCQNGDLINISIMNKLIEIIKINNINLSNLNSSEQNKSELQILNNILKNGKIEKKKNISNNLNVYEQTYRYLIRNPLQINKTVVIITINKDNISQIINFIKKIDILNRINIQTLNDVPFVNSEQISENEKRNDEASEDKHNNNLYNQFDVGNLQVDKINYLDNPVLCNKEIMWVVADILVTTPDIFINSYKNIGFEKNSNKPIIPSIIIFDEVDMLFQNNAYRNTMMNIFQIIKKRPEIYNPHINISERNIENINKEIDTILLNNTKDKKNELNTDVDIEVNQKFSSNINEKSVLEKMSKNNNLKNDEKSIIQLIFISSTLPSVGHTTVGSMLNERFSNLVDIVSNFNYKIPKNVQTQWIELNKEKIINLYLFNTQYKNSENNKIEETLQDFSLSNKINQLESSSFEHRLDILIYVLKQYHEFTMKYVELFDNVKCSSENDENLKKFYEHWNKKSKTLSNKLKLINKFPIYKTIVFVNSVKECFKIYNFLKKHNWPVYNFHKNLSLNSRIQSLHNFSNATIGILITTDLLSRGIDTKNVDHVINFHFPGDTITYLHRLSKINRLSSDTNNLESKKMDINSSKDRHFLVTNFISATNTQLANSIKNFDNNNISLLSLFSRKKSFKMKNKRKDPETNVNKKYIDIDSIQNIELDINDTKLNKMLQILPNEKDEENKNSTIQSLQNQHDHISKYGKNDSYHQTESSSTIPTTNTATHADPSKNAHLQAPFTMFSINQDEDESDDEHFEQNEANSKYNIYQNILRDAKQPYKEAHNFSNKQFERKNSKLPSWDNVQFDHQKYVIERFKNKECHLVGQVKRGKLILNNFESNNNDDDLLF</sequence>
<feature type="compositionally biased region" description="Basic and acidic residues" evidence="6">
    <location>
        <begin position="41"/>
        <end position="51"/>
    </location>
</feature>
<feature type="domain" description="Helicase C-terminal" evidence="7">
    <location>
        <begin position="739"/>
        <end position="907"/>
    </location>
</feature>
<evidence type="ECO:0000256" key="1">
    <source>
        <dbReference type="ARBA" id="ARBA00022741"/>
    </source>
</evidence>
<evidence type="ECO:0000256" key="2">
    <source>
        <dbReference type="ARBA" id="ARBA00022801"/>
    </source>
</evidence>
<keyword evidence="4" id="KW-0067">ATP-binding</keyword>
<dbReference type="AlphaFoldDB" id="A0A6V7S344"/>
<keyword evidence="3 8" id="KW-0347">Helicase</keyword>
<dbReference type="InterPro" id="IPR001650">
    <property type="entry name" value="Helicase_C-like"/>
</dbReference>
<dbReference type="PANTHER" id="PTHR47959">
    <property type="entry name" value="ATP-DEPENDENT RNA HELICASE RHLE-RELATED"/>
    <property type="match status" value="1"/>
</dbReference>
<gene>
    <name evidence="8" type="ORF">PVLDE_0900570</name>
</gene>
<name>A0A6V7S344_PLAVN</name>
<dbReference type="InterPro" id="IPR027417">
    <property type="entry name" value="P-loop_NTPase"/>
</dbReference>
<evidence type="ECO:0000313" key="8">
    <source>
        <dbReference type="EMBL" id="CAD2091175.1"/>
    </source>
</evidence>
<keyword evidence="1" id="KW-0547">Nucleotide-binding</keyword>
<reference evidence="8 9" key="1">
    <citation type="submission" date="2020-08" db="EMBL/GenBank/DDBJ databases">
        <authorList>
            <person name="Ramaprasad A."/>
        </authorList>
    </citation>
    <scope>NUCLEOTIDE SEQUENCE [LARGE SCALE GENOMIC DNA]</scope>
</reference>
<dbReference type="GO" id="GO:0005829">
    <property type="term" value="C:cytosol"/>
    <property type="evidence" value="ECO:0007669"/>
    <property type="project" value="TreeGrafter"/>
</dbReference>
<evidence type="ECO:0000256" key="3">
    <source>
        <dbReference type="ARBA" id="ARBA00022806"/>
    </source>
</evidence>
<proteinExistence type="predicted"/>
<evidence type="ECO:0000259" key="7">
    <source>
        <dbReference type="PROSITE" id="PS51194"/>
    </source>
</evidence>
<evidence type="ECO:0000313" key="9">
    <source>
        <dbReference type="Proteomes" id="UP000515308"/>
    </source>
</evidence>
<dbReference type="Pfam" id="PF00271">
    <property type="entry name" value="Helicase_C"/>
    <property type="match status" value="1"/>
</dbReference>
<dbReference type="InterPro" id="IPR014001">
    <property type="entry name" value="Helicase_ATP-bd"/>
</dbReference>
<keyword evidence="5" id="KW-0175">Coiled coil</keyword>
<dbReference type="InterPro" id="IPR050079">
    <property type="entry name" value="DEAD_box_RNA_helicase"/>
</dbReference>
<feature type="region of interest" description="Disordered" evidence="6">
    <location>
        <begin position="985"/>
        <end position="1014"/>
    </location>
</feature>
<dbReference type="Proteomes" id="UP000515308">
    <property type="component" value="Chromosome PVLDE_09"/>
</dbReference>
<protein>
    <submittedName>
        <fullName evidence="8">DEAD/DEAH box helicase, putative</fullName>
    </submittedName>
</protein>
<feature type="compositionally biased region" description="Polar residues" evidence="6">
    <location>
        <begin position="995"/>
        <end position="1009"/>
    </location>
</feature>
<evidence type="ECO:0000256" key="5">
    <source>
        <dbReference type="SAM" id="Coils"/>
    </source>
</evidence>
<dbReference type="SMART" id="SM00487">
    <property type="entry name" value="DEXDc"/>
    <property type="match status" value="1"/>
</dbReference>
<organism evidence="8 9">
    <name type="scientific">Plasmodium vinckei lentum</name>
    <dbReference type="NCBI Taxonomy" id="138297"/>
    <lineage>
        <taxon>Eukaryota</taxon>
        <taxon>Sar</taxon>
        <taxon>Alveolata</taxon>
        <taxon>Apicomplexa</taxon>
        <taxon>Aconoidasida</taxon>
        <taxon>Haemosporida</taxon>
        <taxon>Plasmodiidae</taxon>
        <taxon>Plasmodium</taxon>
        <taxon>Plasmodium (Vinckeia)</taxon>
    </lineage>
</organism>
<evidence type="ECO:0000256" key="6">
    <source>
        <dbReference type="SAM" id="MobiDB-lite"/>
    </source>
</evidence>
<dbReference type="InterPro" id="IPR011545">
    <property type="entry name" value="DEAD/DEAH_box_helicase_dom"/>
</dbReference>
<dbReference type="SUPFAM" id="SSF52540">
    <property type="entry name" value="P-loop containing nucleoside triphosphate hydrolases"/>
    <property type="match status" value="2"/>
</dbReference>
<dbReference type="PROSITE" id="PS51194">
    <property type="entry name" value="HELICASE_CTER"/>
    <property type="match status" value="1"/>
</dbReference>
<dbReference type="PANTHER" id="PTHR47959:SF1">
    <property type="entry name" value="ATP-DEPENDENT RNA HELICASE DBPA"/>
    <property type="match status" value="1"/>
</dbReference>
<dbReference type="Pfam" id="PF00270">
    <property type="entry name" value="DEAD"/>
    <property type="match status" value="1"/>
</dbReference>
<dbReference type="SMART" id="SM00490">
    <property type="entry name" value="HELICc"/>
    <property type="match status" value="1"/>
</dbReference>
<accession>A0A6V7S344</accession>
<dbReference type="EMBL" id="LR865371">
    <property type="protein sequence ID" value="CAD2091175.1"/>
    <property type="molecule type" value="Genomic_DNA"/>
</dbReference>
<feature type="region of interest" description="Disordered" evidence="6">
    <location>
        <begin position="41"/>
        <end position="69"/>
    </location>
</feature>
<evidence type="ECO:0000256" key="4">
    <source>
        <dbReference type="ARBA" id="ARBA00022840"/>
    </source>
</evidence>
<feature type="coiled-coil region" evidence="5">
    <location>
        <begin position="540"/>
        <end position="579"/>
    </location>
</feature>
<dbReference type="GO" id="GO:0003724">
    <property type="term" value="F:RNA helicase activity"/>
    <property type="evidence" value="ECO:0007669"/>
    <property type="project" value="TreeGrafter"/>
</dbReference>